<dbReference type="GO" id="GO:0071978">
    <property type="term" value="P:bacterial-type flagellum-dependent swarming motility"/>
    <property type="evidence" value="ECO:0007669"/>
    <property type="project" value="TreeGrafter"/>
</dbReference>
<dbReference type="AlphaFoldDB" id="A0A0G3G8Y8"/>
<comment type="subcellular location">
    <subcellularLocation>
        <location evidence="1 5">Bacterial flagellum basal body</location>
    </subcellularLocation>
</comment>
<comment type="function">
    <text evidence="5">A flexible structure which links the flagellar filament to the drive apparatus in the basal body.</text>
</comment>
<evidence type="ECO:0000256" key="3">
    <source>
        <dbReference type="ARBA" id="ARBA00019015"/>
    </source>
</evidence>
<feature type="domain" description="Flagellar basal body rod protein N-terminal" evidence="6">
    <location>
        <begin position="4"/>
        <end position="33"/>
    </location>
</feature>
<proteinExistence type="inferred from homology"/>
<dbReference type="PANTHER" id="PTHR30435">
    <property type="entry name" value="FLAGELLAR PROTEIN"/>
    <property type="match status" value="1"/>
</dbReference>
<evidence type="ECO:0000259" key="7">
    <source>
        <dbReference type="Pfam" id="PF06429"/>
    </source>
</evidence>
<dbReference type="KEGG" id="tvr:TVD_07895"/>
<comment type="similarity">
    <text evidence="2 5">Belongs to the flagella basal body rod proteins family.</text>
</comment>
<dbReference type="Gene3D" id="2.60.98.20">
    <property type="entry name" value="Flagellar hook protein FlgE"/>
    <property type="match status" value="1"/>
</dbReference>
<dbReference type="NCBIfam" id="TIGR03506">
    <property type="entry name" value="FlgEFG_subfam"/>
    <property type="match status" value="1"/>
</dbReference>
<protein>
    <recommendedName>
        <fullName evidence="3 5">Flagellar hook protein FlgE</fullName>
    </recommendedName>
</protein>
<evidence type="ECO:0000256" key="2">
    <source>
        <dbReference type="ARBA" id="ARBA00009677"/>
    </source>
</evidence>
<dbReference type="GO" id="GO:0009425">
    <property type="term" value="C:bacterial-type flagellum basal body"/>
    <property type="evidence" value="ECO:0007669"/>
    <property type="project" value="UniProtKB-SubCell"/>
</dbReference>
<organism evidence="10 11">
    <name type="scientific">Thioalkalivibrio versutus</name>
    <dbReference type="NCBI Taxonomy" id="106634"/>
    <lineage>
        <taxon>Bacteria</taxon>
        <taxon>Pseudomonadati</taxon>
        <taxon>Pseudomonadota</taxon>
        <taxon>Gammaproteobacteria</taxon>
        <taxon>Chromatiales</taxon>
        <taxon>Ectothiorhodospiraceae</taxon>
        <taxon>Thioalkalivibrio</taxon>
    </lineage>
</organism>
<dbReference type="NCBIfam" id="NF004238">
    <property type="entry name" value="PRK05682.1-1"/>
    <property type="match status" value="1"/>
</dbReference>
<keyword evidence="10" id="KW-0282">Flagellum</keyword>
<accession>A0A0G3G8Y8</accession>
<evidence type="ECO:0000313" key="10">
    <source>
        <dbReference type="EMBL" id="AKJ95286.1"/>
    </source>
</evidence>
<dbReference type="Pfam" id="PF00460">
    <property type="entry name" value="Flg_bb_rod"/>
    <property type="match status" value="1"/>
</dbReference>
<keyword evidence="10" id="KW-0966">Cell projection</keyword>
<evidence type="ECO:0000259" key="9">
    <source>
        <dbReference type="Pfam" id="PF22692"/>
    </source>
</evidence>
<evidence type="ECO:0000256" key="1">
    <source>
        <dbReference type="ARBA" id="ARBA00004117"/>
    </source>
</evidence>
<dbReference type="Pfam" id="PF22692">
    <property type="entry name" value="LlgE_F_G_D1"/>
    <property type="match status" value="1"/>
</dbReference>
<gene>
    <name evidence="10" type="ORF">TVD_07895</name>
</gene>
<dbReference type="PATRIC" id="fig|106634.4.peg.1611"/>
<dbReference type="OrthoDB" id="8578401at2"/>
<evidence type="ECO:0000259" key="8">
    <source>
        <dbReference type="Pfam" id="PF07559"/>
    </source>
</evidence>
<keyword evidence="11" id="KW-1185">Reference proteome</keyword>
<dbReference type="InterPro" id="IPR037925">
    <property type="entry name" value="FlgE/F/G-like"/>
</dbReference>
<dbReference type="SUPFAM" id="SSF117143">
    <property type="entry name" value="Flagellar hook protein flgE"/>
    <property type="match status" value="1"/>
</dbReference>
<dbReference type="InterPro" id="IPR037058">
    <property type="entry name" value="Falgellar_hook_FlgE_sf"/>
</dbReference>
<evidence type="ECO:0000256" key="5">
    <source>
        <dbReference type="RuleBase" id="RU362116"/>
    </source>
</evidence>
<dbReference type="GO" id="GO:0009424">
    <property type="term" value="C:bacterial-type flagellum hook"/>
    <property type="evidence" value="ECO:0007669"/>
    <property type="project" value="TreeGrafter"/>
</dbReference>
<dbReference type="InterPro" id="IPR011491">
    <property type="entry name" value="FlgE_D2"/>
</dbReference>
<feature type="domain" description="Flagellar hook protein FlgE D2" evidence="8">
    <location>
        <begin position="162"/>
        <end position="295"/>
    </location>
</feature>
<evidence type="ECO:0000256" key="4">
    <source>
        <dbReference type="ARBA" id="ARBA00023143"/>
    </source>
</evidence>
<dbReference type="Proteomes" id="UP000064201">
    <property type="component" value="Chromosome"/>
</dbReference>
<dbReference type="RefSeq" id="WP_018145466.1">
    <property type="nucleotide sequence ID" value="NZ_CP011367.1"/>
</dbReference>
<sequence>MPFNIGLSGLNAAQADLQTTGNNVSNSGTTGFKRSRAEFGDVFAQSFGGISQTAIGSGTRLQAVTQQFSQGRTEFTENGLDLAINGEGFFVLNDQGSTVYSRAGAFQVDRDGYLVNNQGLRLRGYDEAGGTNLGDLRLQTDTAAPQATSNLEALINLRSDAATLSDDPDDFVLDDPETYNFSTSLTMYDSLGIARDANLYFVKTAQNEWNAHVAVRRDDGNLEELANYGGGDSGPLGLEFDVNGQLVGVDPPAEGLTVPGGSLDGADDLVFDINFDGTTQFGGDFSVNDLNQDGFASGQLTGIDIDQTGVVFARFTNGQSSVLGQLALANFPNPQGLEQLGDNNWAETFAAGDVRLDRPGSSNLGSVQAGALEASNVDIAQELVNLITAQRNFQANAQTISTADQVTQTIINIR</sequence>
<dbReference type="InterPro" id="IPR020013">
    <property type="entry name" value="Flagellar_FlgE/F/G"/>
</dbReference>
<reference evidence="10 11" key="1">
    <citation type="submission" date="2015-04" db="EMBL/GenBank/DDBJ databases">
        <title>Complete Sequence for the Genome of the Thioalkalivibrio versutus D301.</title>
        <authorList>
            <person name="Mu T."/>
            <person name="Zhou J."/>
            <person name="Xu X."/>
        </authorList>
    </citation>
    <scope>NUCLEOTIDE SEQUENCE [LARGE SCALE GENOMIC DNA]</scope>
    <source>
        <strain evidence="10 11">D301</strain>
    </source>
</reference>
<dbReference type="InterPro" id="IPR010930">
    <property type="entry name" value="Flg_bb/hook_C_dom"/>
</dbReference>
<feature type="domain" description="Flagellar basal-body/hook protein C-terminal" evidence="7">
    <location>
        <begin position="368"/>
        <end position="413"/>
    </location>
</feature>
<feature type="domain" description="Flagellar hook protein FlgE/F/G-like D1" evidence="9">
    <location>
        <begin position="83"/>
        <end position="124"/>
    </location>
</feature>
<dbReference type="Pfam" id="PF06429">
    <property type="entry name" value="Flg_bbr_C"/>
    <property type="match status" value="1"/>
</dbReference>
<evidence type="ECO:0000259" key="6">
    <source>
        <dbReference type="Pfam" id="PF00460"/>
    </source>
</evidence>
<keyword evidence="10" id="KW-0969">Cilium</keyword>
<dbReference type="InterPro" id="IPR053967">
    <property type="entry name" value="LlgE_F_G-like_D1"/>
</dbReference>
<dbReference type="GO" id="GO:0005829">
    <property type="term" value="C:cytosol"/>
    <property type="evidence" value="ECO:0007669"/>
    <property type="project" value="TreeGrafter"/>
</dbReference>
<dbReference type="EMBL" id="CP011367">
    <property type="protein sequence ID" value="AKJ95286.1"/>
    <property type="molecule type" value="Genomic_DNA"/>
</dbReference>
<keyword evidence="4 5" id="KW-0975">Bacterial flagellum</keyword>
<dbReference type="PANTHER" id="PTHR30435:SF1">
    <property type="entry name" value="FLAGELLAR HOOK PROTEIN FLGE"/>
    <property type="match status" value="1"/>
</dbReference>
<dbReference type="Pfam" id="PF07559">
    <property type="entry name" value="FlgE_D2"/>
    <property type="match status" value="1"/>
</dbReference>
<dbReference type="InterPro" id="IPR001444">
    <property type="entry name" value="Flag_bb_rod_N"/>
</dbReference>
<dbReference type="STRING" id="106634.TVD_07895"/>
<evidence type="ECO:0000313" key="11">
    <source>
        <dbReference type="Proteomes" id="UP000064201"/>
    </source>
</evidence>
<name>A0A0G3G8Y8_9GAMM</name>